<dbReference type="RefSeq" id="XP_025350355.1">
    <property type="nucleotide sequence ID" value="XM_025489090.1"/>
</dbReference>
<feature type="compositionally biased region" description="Acidic residues" evidence="9">
    <location>
        <begin position="1027"/>
        <end position="1045"/>
    </location>
</feature>
<dbReference type="GO" id="GO:0015031">
    <property type="term" value="P:protein transport"/>
    <property type="evidence" value="ECO:0007669"/>
    <property type="project" value="UniProtKB-KW"/>
</dbReference>
<reference evidence="10 11" key="1">
    <citation type="journal article" date="2018" name="Mol. Biol. Evol.">
        <title>Broad Genomic Sampling Reveals a Smut Pathogenic Ancestry of the Fungal Clade Ustilaginomycotina.</title>
        <authorList>
            <person name="Kijpornyongpan T."/>
            <person name="Mondo S.J."/>
            <person name="Barry K."/>
            <person name="Sandor L."/>
            <person name="Lee J."/>
            <person name="Lipzen A."/>
            <person name="Pangilinan J."/>
            <person name="LaButti K."/>
            <person name="Hainaut M."/>
            <person name="Henrissat B."/>
            <person name="Grigoriev I.V."/>
            <person name="Spatafora J.W."/>
            <person name="Aime M.C."/>
        </authorList>
    </citation>
    <scope>NUCLEOTIDE SEQUENCE [LARGE SCALE GENOMIC DNA]</scope>
    <source>
        <strain evidence="10 11">MCA 4718</strain>
    </source>
</reference>
<evidence type="ECO:0000256" key="9">
    <source>
        <dbReference type="SAM" id="MobiDB-lite"/>
    </source>
</evidence>
<dbReference type="GO" id="GO:0006891">
    <property type="term" value="P:intra-Golgi vesicle-mediated transport"/>
    <property type="evidence" value="ECO:0007669"/>
    <property type="project" value="TreeGrafter"/>
</dbReference>
<evidence type="ECO:0000313" key="10">
    <source>
        <dbReference type="EMBL" id="PWN23195.1"/>
    </source>
</evidence>
<name>A0A316UJ15_9BASI</name>
<feature type="compositionally biased region" description="Polar residues" evidence="9">
    <location>
        <begin position="990"/>
        <end position="999"/>
    </location>
</feature>
<dbReference type="PANTHER" id="PTHR21311:SF0">
    <property type="entry name" value="CONSERVED OLIGOMERIC GOLGI COMPLEX SUBUNIT 8"/>
    <property type="match status" value="1"/>
</dbReference>
<evidence type="ECO:0000256" key="2">
    <source>
        <dbReference type="ARBA" id="ARBA00006419"/>
    </source>
</evidence>
<keyword evidence="5" id="KW-0653">Protein transport</keyword>
<feature type="region of interest" description="Disordered" evidence="9">
    <location>
        <begin position="984"/>
        <end position="1077"/>
    </location>
</feature>
<organism evidence="10 11">
    <name type="scientific">Pseudomicrostroma glucosiphilum</name>
    <dbReference type="NCBI Taxonomy" id="1684307"/>
    <lineage>
        <taxon>Eukaryota</taxon>
        <taxon>Fungi</taxon>
        <taxon>Dikarya</taxon>
        <taxon>Basidiomycota</taxon>
        <taxon>Ustilaginomycotina</taxon>
        <taxon>Exobasidiomycetes</taxon>
        <taxon>Microstromatales</taxon>
        <taxon>Microstromatales incertae sedis</taxon>
        <taxon>Pseudomicrostroma</taxon>
    </lineage>
</organism>
<dbReference type="GO" id="GO:0017119">
    <property type="term" value="C:Golgi transport complex"/>
    <property type="evidence" value="ECO:0007669"/>
    <property type="project" value="InterPro"/>
</dbReference>
<dbReference type="OrthoDB" id="1661054at2759"/>
<dbReference type="Pfam" id="PF04124">
    <property type="entry name" value="Dor1"/>
    <property type="match status" value="1"/>
</dbReference>
<dbReference type="PANTHER" id="PTHR21311">
    <property type="entry name" value="CONSERVED OLIGOMERIC GOLGI COMPLEX COMPONENT 8"/>
    <property type="match status" value="1"/>
</dbReference>
<evidence type="ECO:0000256" key="7">
    <source>
        <dbReference type="ARBA" id="ARBA00023136"/>
    </source>
</evidence>
<dbReference type="STRING" id="1684307.A0A316UJ15"/>
<dbReference type="EMBL" id="KZ819322">
    <property type="protein sequence ID" value="PWN23195.1"/>
    <property type="molecule type" value="Genomic_DNA"/>
</dbReference>
<feature type="region of interest" description="Disordered" evidence="9">
    <location>
        <begin position="640"/>
        <end position="660"/>
    </location>
</feature>
<evidence type="ECO:0000256" key="8">
    <source>
        <dbReference type="ARBA" id="ARBA00031347"/>
    </source>
</evidence>
<evidence type="ECO:0000256" key="6">
    <source>
        <dbReference type="ARBA" id="ARBA00023034"/>
    </source>
</evidence>
<dbReference type="GO" id="GO:0000139">
    <property type="term" value="C:Golgi membrane"/>
    <property type="evidence" value="ECO:0007669"/>
    <property type="project" value="UniProtKB-SubCell"/>
</dbReference>
<feature type="region of interest" description="Disordered" evidence="9">
    <location>
        <begin position="929"/>
        <end position="968"/>
    </location>
</feature>
<dbReference type="AlphaFoldDB" id="A0A316UJ15"/>
<keyword evidence="4" id="KW-0813">Transport</keyword>
<feature type="compositionally biased region" description="Basic and acidic residues" evidence="9">
    <location>
        <begin position="1"/>
        <end position="10"/>
    </location>
</feature>
<accession>A0A316UJ15</accession>
<feature type="compositionally biased region" description="Basic and acidic residues" evidence="9">
    <location>
        <begin position="845"/>
        <end position="875"/>
    </location>
</feature>
<feature type="compositionally biased region" description="Basic residues" evidence="9">
    <location>
        <begin position="1064"/>
        <end position="1077"/>
    </location>
</feature>
<feature type="compositionally biased region" description="Polar residues" evidence="9">
    <location>
        <begin position="888"/>
        <end position="903"/>
    </location>
</feature>
<keyword evidence="11" id="KW-1185">Reference proteome</keyword>
<protein>
    <recommendedName>
        <fullName evidence="3">Conserved oligomeric Golgi complex subunit 8</fullName>
    </recommendedName>
    <alternativeName>
        <fullName evidence="8">Component of oligomeric Golgi complex 8</fullName>
    </alternativeName>
</protein>
<evidence type="ECO:0000256" key="5">
    <source>
        <dbReference type="ARBA" id="ARBA00022927"/>
    </source>
</evidence>
<evidence type="ECO:0000256" key="1">
    <source>
        <dbReference type="ARBA" id="ARBA00004395"/>
    </source>
</evidence>
<comment type="subcellular location">
    <subcellularLocation>
        <location evidence="1">Golgi apparatus membrane</location>
        <topology evidence="1">Peripheral membrane protein</topology>
    </subcellularLocation>
</comment>
<comment type="similarity">
    <text evidence="2">Belongs to the COG8 family.</text>
</comment>
<keyword evidence="7" id="KW-0472">Membrane</keyword>
<evidence type="ECO:0000313" key="11">
    <source>
        <dbReference type="Proteomes" id="UP000245942"/>
    </source>
</evidence>
<feature type="region of interest" description="Disordered" evidence="9">
    <location>
        <begin position="1"/>
        <end position="23"/>
    </location>
</feature>
<gene>
    <name evidence="10" type="ORF">BCV69DRAFT_111695</name>
</gene>
<dbReference type="Proteomes" id="UP000245942">
    <property type="component" value="Unassembled WGS sequence"/>
</dbReference>
<evidence type="ECO:0000256" key="3">
    <source>
        <dbReference type="ARBA" id="ARBA00020983"/>
    </source>
</evidence>
<dbReference type="InterPro" id="IPR007255">
    <property type="entry name" value="COG8"/>
</dbReference>
<proteinExistence type="inferred from homology"/>
<keyword evidence="6" id="KW-0333">Golgi apparatus</keyword>
<feature type="compositionally biased region" description="Basic and acidic residues" evidence="9">
    <location>
        <begin position="684"/>
        <end position="839"/>
    </location>
</feature>
<evidence type="ECO:0000256" key="4">
    <source>
        <dbReference type="ARBA" id="ARBA00022448"/>
    </source>
</evidence>
<dbReference type="GeneID" id="37010824"/>
<feature type="compositionally biased region" description="Low complexity" evidence="9">
    <location>
        <begin position="935"/>
        <end position="948"/>
    </location>
</feature>
<sequence length="1077" mass="116582">MSTSSPERRLSSLAPNGTSPVRHRRGAASLALAVSNHGGSLPSLLGEMAKQGANQDENLLQLAQNLGNPSSSVSAYLASLTTQPLASLQSQPELLASSSVKLQDQLAALCTRQVGPLVQVHEATRSLPSSLDQQRIILASLAQKSLPRLAEAATSFATRADDTLVARDRAHRLLEAHTSLLSDLLDLPNLIRTCARGGHFAETLQLGLHIARLAQPTSELGGGPALRAIREEAWNALRDFRDSLLEGLKTRSLTIASASRTIAAIRKLRELDHVPEPTIGALALGLSEEELSLSLLRSRASVLREILSAPFAHQQKLRPSQHVAAAHLEGYVSAWRQGIDETCAIVSGVFQDGNASQGNMMASFIQIHITVLQNELAEGVGKLTAPLVSLDPTSSRLPSIPSAAATAAAAEAVASDIQALHTQLAFTAQTLAKWGADIAPLVSGSDRAYSLERSAMQVLSVPLARSRATMQRRMPSNPLTLPSSWLVSQSRAAELISHQNRQPDPRDVGALASFPPLAFLLNDILIGLNATRLFAPLSQREHALSLLDQAFADVTARMASYASNLPEQASSSSLSNLPYTSLPDLEIAGSANGTDVPDVASSVHRRTQAERLLAAIAIDHLANVLIPYARQSLWTEVFGATDPLPPRSPRSDDATEWSKATKAAWRADEKSRLLEIQQLQRDRQAAEAEKSRKAEQERLRVEEETAQRQKDAQRKAEEERAKREKEAEEVRVREEEERVRAEEARLSREREERRIREEEEKKAREEEERRVQEEAEKRLREAEEKRIREAEGKKKAQEEGRRAQEEAQKLQEAEERKQREMERDRLAAEEEATIKREAEGLALRKAAEEKAQQERDIKTQEKEATAPSIDKEGAAKEVAVAQQDETHSISTETPIASGTQTPVSEAGSLVVSAAPPARKLTLAEKLKAKAEARQRQAAASVAAQSGSAPPTPTPVGDNEVSTDSASAMVLNGVSEKTAALDGKARISASEVPSATTASQVVEAAEQRASNEAQNDAIGSKDDKNGAEDEGVDDGQEEEKDDEGKDDEAGHDGDVIEGGGQSTSAKKRKKKKKKSAKG</sequence>
<feature type="region of interest" description="Disordered" evidence="9">
    <location>
        <begin position="684"/>
        <end position="903"/>
    </location>
</feature>